<dbReference type="Proteomes" id="UP000517547">
    <property type="component" value="Unassembled WGS sequence"/>
</dbReference>
<keyword evidence="1" id="KW-1133">Transmembrane helix</keyword>
<name>A0A7Y8CEN7_9PSED</name>
<keyword evidence="1" id="KW-0472">Membrane</keyword>
<dbReference type="RefSeq" id="WP_017124764.1">
    <property type="nucleotide sequence ID" value="NZ_JACAQE010000006.1"/>
</dbReference>
<organism evidence="2 3">
    <name type="scientific">Pseudomonas gingeri</name>
    <dbReference type="NCBI Taxonomy" id="117681"/>
    <lineage>
        <taxon>Bacteria</taxon>
        <taxon>Pseudomonadati</taxon>
        <taxon>Pseudomonadota</taxon>
        <taxon>Gammaproteobacteria</taxon>
        <taxon>Pseudomonadales</taxon>
        <taxon>Pseudomonadaceae</taxon>
        <taxon>Pseudomonas</taxon>
    </lineage>
</organism>
<reference evidence="2 3" key="1">
    <citation type="submission" date="2020-04" db="EMBL/GenBank/DDBJ databases">
        <title>Molecular characterization of pseudomonads from Agaricus bisporus reveal novel blotch 2 pathogens in Western Europe.</title>
        <authorList>
            <person name="Taparia T."/>
            <person name="Krijger M."/>
            <person name="Haynes E."/>
            <person name="Elpinstone J.G."/>
            <person name="Noble R."/>
            <person name="Van Der Wolf J."/>
        </authorList>
    </citation>
    <scope>NUCLEOTIDE SEQUENCE [LARGE SCALE GENOMIC DNA]</scope>
    <source>
        <strain evidence="2 3">IPO3738</strain>
    </source>
</reference>
<sequence>MDSNTLTIICTVFGIIASGVLAWAVYAIQKRDSEMKEAISALDSQRIEQGLELQKMISLRTALLRDQQDMQTRMLDLQEWLAHHIKEQVEDLLMTERHPGFFVSSNAVNLPLPAPSVSSDTPRLGELRFDSPAIAAGQTLGVLFRVDDDGLNFPVPHGVTARLGKQVISVEKTSAKYMHCQVPIPADGGHDHELEFVMTDMANNRHTQRIAIPVCA</sequence>
<evidence type="ECO:0000313" key="2">
    <source>
        <dbReference type="EMBL" id="NWC15387.1"/>
    </source>
</evidence>
<keyword evidence="1" id="KW-0812">Transmembrane</keyword>
<comment type="caution">
    <text evidence="2">The sequence shown here is derived from an EMBL/GenBank/DDBJ whole genome shotgun (WGS) entry which is preliminary data.</text>
</comment>
<proteinExistence type="predicted"/>
<dbReference type="AlphaFoldDB" id="A0A7Y8CEN7"/>
<dbReference type="EMBL" id="JACAQE010000006">
    <property type="protein sequence ID" value="NWC15387.1"/>
    <property type="molecule type" value="Genomic_DNA"/>
</dbReference>
<accession>A0A7Y8CEN7</accession>
<protein>
    <submittedName>
        <fullName evidence="2">Uncharacterized protein</fullName>
    </submittedName>
</protein>
<evidence type="ECO:0000313" key="3">
    <source>
        <dbReference type="Proteomes" id="UP000517547"/>
    </source>
</evidence>
<evidence type="ECO:0000256" key="1">
    <source>
        <dbReference type="SAM" id="Phobius"/>
    </source>
</evidence>
<feature type="transmembrane region" description="Helical" evidence="1">
    <location>
        <begin position="6"/>
        <end position="28"/>
    </location>
</feature>
<gene>
    <name evidence="2" type="ORF">HX845_17110</name>
</gene>